<evidence type="ECO:0000256" key="1">
    <source>
        <dbReference type="ARBA" id="ARBA00004377"/>
    </source>
</evidence>
<keyword evidence="5" id="KW-0997">Cell inner membrane</keyword>
<evidence type="ECO:0000256" key="3">
    <source>
        <dbReference type="ARBA" id="ARBA00022475"/>
    </source>
</evidence>
<gene>
    <name evidence="13" type="ORF">BBI10_07120</name>
</gene>
<dbReference type="Pfam" id="PF07963">
    <property type="entry name" value="N_methyl"/>
    <property type="match status" value="1"/>
</dbReference>
<dbReference type="EMBL" id="MDEN01000057">
    <property type="protein sequence ID" value="OCX23771.1"/>
    <property type="molecule type" value="Genomic_DNA"/>
</dbReference>
<dbReference type="RefSeq" id="WP_065987670.1">
    <property type="nucleotide sequence ID" value="NZ_MDEN01000057.1"/>
</dbReference>
<keyword evidence="7 11" id="KW-1133">Transmembrane helix</keyword>
<evidence type="ECO:0000256" key="11">
    <source>
        <dbReference type="SAM" id="Phobius"/>
    </source>
</evidence>
<evidence type="ECO:0000256" key="9">
    <source>
        <dbReference type="ARBA" id="ARBA00025772"/>
    </source>
</evidence>
<dbReference type="GO" id="GO:0015627">
    <property type="term" value="C:type II protein secretion system complex"/>
    <property type="evidence" value="ECO:0007669"/>
    <property type="project" value="InterPro"/>
</dbReference>
<feature type="transmembrane region" description="Helical" evidence="11">
    <location>
        <begin position="6"/>
        <end position="29"/>
    </location>
</feature>
<dbReference type="Gene3D" id="3.55.40.10">
    <property type="entry name" value="minor pseudopilin epsh domain"/>
    <property type="match status" value="1"/>
</dbReference>
<evidence type="ECO:0000256" key="6">
    <source>
        <dbReference type="ARBA" id="ARBA00022692"/>
    </source>
</evidence>
<organism evidence="13 14">
    <name type="scientific">Pseudomonas graminis</name>
    <dbReference type="NCBI Taxonomy" id="158627"/>
    <lineage>
        <taxon>Bacteria</taxon>
        <taxon>Pseudomonadati</taxon>
        <taxon>Pseudomonadota</taxon>
        <taxon>Gammaproteobacteria</taxon>
        <taxon>Pseudomonadales</taxon>
        <taxon>Pseudomonadaceae</taxon>
        <taxon>Pseudomonas</taxon>
    </lineage>
</organism>
<protein>
    <recommendedName>
        <fullName evidence="2">Type II secretion system protein H</fullName>
    </recommendedName>
    <alternativeName>
        <fullName evidence="10">General secretion pathway protein H</fullName>
    </alternativeName>
</protein>
<dbReference type="Proteomes" id="UP000095143">
    <property type="component" value="Unassembled WGS sequence"/>
</dbReference>
<dbReference type="GO" id="GO:0005886">
    <property type="term" value="C:plasma membrane"/>
    <property type="evidence" value="ECO:0007669"/>
    <property type="project" value="UniProtKB-SubCell"/>
</dbReference>
<comment type="subcellular location">
    <subcellularLocation>
        <location evidence="1">Cell inner membrane</location>
        <topology evidence="1">Single-pass membrane protein</topology>
    </subcellularLocation>
</comment>
<evidence type="ECO:0000256" key="4">
    <source>
        <dbReference type="ARBA" id="ARBA00022481"/>
    </source>
</evidence>
<dbReference type="OrthoDB" id="5732776at2"/>
<evidence type="ECO:0000313" key="13">
    <source>
        <dbReference type="EMBL" id="OCX23771.1"/>
    </source>
</evidence>
<evidence type="ECO:0000256" key="10">
    <source>
        <dbReference type="ARBA" id="ARBA00030775"/>
    </source>
</evidence>
<evidence type="ECO:0000259" key="12">
    <source>
        <dbReference type="Pfam" id="PF12019"/>
    </source>
</evidence>
<comment type="caution">
    <text evidence="13">The sequence shown here is derived from an EMBL/GenBank/DDBJ whole genome shotgun (WGS) entry which is preliminary data.</text>
</comment>
<evidence type="ECO:0000256" key="2">
    <source>
        <dbReference type="ARBA" id="ARBA00021549"/>
    </source>
</evidence>
<evidence type="ECO:0000256" key="8">
    <source>
        <dbReference type="ARBA" id="ARBA00023136"/>
    </source>
</evidence>
<accession>A0A1C2E9X5</accession>
<evidence type="ECO:0000313" key="14">
    <source>
        <dbReference type="Proteomes" id="UP000095143"/>
    </source>
</evidence>
<proteinExistence type="inferred from homology"/>
<dbReference type="Pfam" id="PF12019">
    <property type="entry name" value="GspH"/>
    <property type="match status" value="1"/>
</dbReference>
<dbReference type="AlphaFoldDB" id="A0A1C2E9X5"/>
<feature type="domain" description="General secretion pathway GspH" evidence="12">
    <location>
        <begin position="41"/>
        <end position="152"/>
    </location>
</feature>
<sequence>MKQQGLTLIELLAGLVIVGIVATLAIPAFGQLIDSQRRQDTAQQLASGLRMARTEAILRSQPVVIQALEKDWSRGWNVFVDSNRNQLRDEGELSLAEFASHRDVRVVGNSKVAVRIGFDNTGRLLNNANGTLAVCLRDAPASRYQLVIAVTGRVTLRSEGFSSEPCA</sequence>
<dbReference type="InterPro" id="IPR022346">
    <property type="entry name" value="T2SS_GspH"/>
</dbReference>
<keyword evidence="6 11" id="KW-0812">Transmembrane</keyword>
<evidence type="ECO:0000256" key="7">
    <source>
        <dbReference type="ARBA" id="ARBA00022989"/>
    </source>
</evidence>
<dbReference type="PROSITE" id="PS00409">
    <property type="entry name" value="PROKAR_NTER_METHYL"/>
    <property type="match status" value="1"/>
</dbReference>
<keyword evidence="3" id="KW-1003">Cell membrane</keyword>
<evidence type="ECO:0000256" key="5">
    <source>
        <dbReference type="ARBA" id="ARBA00022519"/>
    </source>
</evidence>
<keyword evidence="4" id="KW-0488">Methylation</keyword>
<dbReference type="InterPro" id="IPR012902">
    <property type="entry name" value="N_methyl_site"/>
</dbReference>
<dbReference type="GO" id="GO:0015628">
    <property type="term" value="P:protein secretion by the type II secretion system"/>
    <property type="evidence" value="ECO:0007669"/>
    <property type="project" value="InterPro"/>
</dbReference>
<keyword evidence="8 11" id="KW-0472">Membrane</keyword>
<dbReference type="NCBIfam" id="TIGR02532">
    <property type="entry name" value="IV_pilin_GFxxxE"/>
    <property type="match status" value="1"/>
</dbReference>
<dbReference type="SUPFAM" id="SSF54523">
    <property type="entry name" value="Pili subunits"/>
    <property type="match status" value="1"/>
</dbReference>
<comment type="similarity">
    <text evidence="9">Belongs to the GSP H family.</text>
</comment>
<name>A0A1C2E9X5_9PSED</name>
<reference evidence="13 14" key="1">
    <citation type="submission" date="2016-08" db="EMBL/GenBank/DDBJ databases">
        <title>Whole genome sequence of Pseudomonas graminis strain UASWS1507, a potential biological control agent for agriculture.</title>
        <authorList>
            <person name="Crovadore J."/>
            <person name="Calmin G."/>
            <person name="Chablais R."/>
            <person name="Cochard B."/>
            <person name="Lefort F."/>
        </authorList>
    </citation>
    <scope>NUCLEOTIDE SEQUENCE [LARGE SCALE GENOMIC DNA]</scope>
    <source>
        <strain evidence="13 14">UASWS1507</strain>
    </source>
</reference>
<dbReference type="InterPro" id="IPR045584">
    <property type="entry name" value="Pilin-like"/>
</dbReference>